<protein>
    <submittedName>
        <fullName evidence="5">Transcriptional regulator, effector binding domain protein</fullName>
    </submittedName>
</protein>
<dbReference type="InterPro" id="IPR018062">
    <property type="entry name" value="HTH_AraC-typ_CS"/>
</dbReference>
<evidence type="ECO:0000256" key="1">
    <source>
        <dbReference type="ARBA" id="ARBA00023015"/>
    </source>
</evidence>
<dbReference type="STRING" id="545696.HOLDEFILI_02878"/>
<gene>
    <name evidence="5" type="ORF">HOLDEFILI_02878</name>
</gene>
<organism evidence="5 6">
    <name type="scientific">Holdemania filiformis DSM 12042</name>
    <dbReference type="NCBI Taxonomy" id="545696"/>
    <lineage>
        <taxon>Bacteria</taxon>
        <taxon>Bacillati</taxon>
        <taxon>Bacillota</taxon>
        <taxon>Erysipelotrichia</taxon>
        <taxon>Erysipelotrichales</taxon>
        <taxon>Erysipelotrichaceae</taxon>
        <taxon>Holdemania</taxon>
    </lineage>
</organism>
<dbReference type="Gene3D" id="3.20.80.10">
    <property type="entry name" value="Regulatory factor, effector binding domain"/>
    <property type="match status" value="1"/>
</dbReference>
<keyword evidence="1" id="KW-0805">Transcription regulation</keyword>
<accession>B9YAM1</accession>
<evidence type="ECO:0000256" key="2">
    <source>
        <dbReference type="ARBA" id="ARBA00023125"/>
    </source>
</evidence>
<dbReference type="AlphaFoldDB" id="B9YAM1"/>
<dbReference type="GO" id="GO:0003700">
    <property type="term" value="F:DNA-binding transcription factor activity"/>
    <property type="evidence" value="ECO:0007669"/>
    <property type="project" value="InterPro"/>
</dbReference>
<dbReference type="GO" id="GO:0043565">
    <property type="term" value="F:sequence-specific DNA binding"/>
    <property type="evidence" value="ECO:0007669"/>
    <property type="project" value="InterPro"/>
</dbReference>
<dbReference type="PANTHER" id="PTHR47504">
    <property type="entry name" value="RIGHT ORIGIN-BINDING PROTEIN"/>
    <property type="match status" value="1"/>
</dbReference>
<dbReference type="InterPro" id="IPR050959">
    <property type="entry name" value="MarA-like"/>
</dbReference>
<dbReference type="PANTHER" id="PTHR47504:SF5">
    <property type="entry name" value="RIGHT ORIGIN-BINDING PROTEIN"/>
    <property type="match status" value="1"/>
</dbReference>
<dbReference type="PROSITE" id="PS01124">
    <property type="entry name" value="HTH_ARAC_FAMILY_2"/>
    <property type="match status" value="1"/>
</dbReference>
<dbReference type="HOGENOM" id="CLU_000445_81_1_9"/>
<proteinExistence type="predicted"/>
<dbReference type="eggNOG" id="COG3708">
    <property type="taxonomic scope" value="Bacteria"/>
</dbReference>
<dbReference type="Gene3D" id="1.10.10.60">
    <property type="entry name" value="Homeodomain-like"/>
    <property type="match status" value="2"/>
</dbReference>
<feature type="domain" description="HTH araC/xylS-type" evidence="4">
    <location>
        <begin position="21"/>
        <end position="119"/>
    </location>
</feature>
<dbReference type="Proteomes" id="UP000005950">
    <property type="component" value="Unassembled WGS sequence"/>
</dbReference>
<evidence type="ECO:0000313" key="5">
    <source>
        <dbReference type="EMBL" id="EEF66987.1"/>
    </source>
</evidence>
<dbReference type="InterPro" id="IPR010499">
    <property type="entry name" value="AraC_E-bd"/>
</dbReference>
<dbReference type="RefSeq" id="WP_006060043.1">
    <property type="nucleotide sequence ID" value="NZ_GG657559.1"/>
</dbReference>
<dbReference type="SMART" id="SM00342">
    <property type="entry name" value="HTH_ARAC"/>
    <property type="match status" value="1"/>
</dbReference>
<dbReference type="Pfam" id="PF06445">
    <property type="entry name" value="GyrI-like"/>
    <property type="match status" value="1"/>
</dbReference>
<dbReference type="SUPFAM" id="SSF46689">
    <property type="entry name" value="Homeodomain-like"/>
    <property type="match status" value="2"/>
</dbReference>
<dbReference type="EMBL" id="ACCF01000183">
    <property type="protein sequence ID" value="EEF66987.1"/>
    <property type="molecule type" value="Genomic_DNA"/>
</dbReference>
<reference evidence="5 6" key="1">
    <citation type="submission" date="2008-12" db="EMBL/GenBank/DDBJ databases">
        <authorList>
            <person name="Fulton L."/>
            <person name="Clifton S."/>
            <person name="Fulton B."/>
            <person name="Xu J."/>
            <person name="Minx P."/>
            <person name="Pepin K.H."/>
            <person name="Johnson M."/>
            <person name="Bhonagiri V."/>
            <person name="Nash W.E."/>
            <person name="Mardis E.R."/>
            <person name="Wilson R.K."/>
        </authorList>
    </citation>
    <scope>NUCLEOTIDE SEQUENCE [LARGE SCALE GENOMIC DNA]</scope>
    <source>
        <strain evidence="5 6">DSM 12042</strain>
    </source>
</reference>
<name>B9YAM1_9FIRM</name>
<dbReference type="InterPro" id="IPR009057">
    <property type="entry name" value="Homeodomain-like_sf"/>
</dbReference>
<reference evidence="5 6" key="2">
    <citation type="submission" date="2009-02" db="EMBL/GenBank/DDBJ databases">
        <title>Draft genome sequence of Holdemania filiformis DSM 12042.</title>
        <authorList>
            <person name="Sudarsanam P."/>
            <person name="Ley R."/>
            <person name="Guruge J."/>
            <person name="Turnbaugh P.J."/>
            <person name="Mahowald M."/>
            <person name="Liep D."/>
            <person name="Gordon J."/>
        </authorList>
    </citation>
    <scope>NUCLEOTIDE SEQUENCE [LARGE SCALE GENOMIC DNA]</scope>
    <source>
        <strain evidence="5 6">DSM 12042</strain>
    </source>
</reference>
<evidence type="ECO:0000256" key="3">
    <source>
        <dbReference type="ARBA" id="ARBA00023163"/>
    </source>
</evidence>
<dbReference type="SMART" id="SM00871">
    <property type="entry name" value="AraC_E_bind"/>
    <property type="match status" value="1"/>
</dbReference>
<keyword evidence="2" id="KW-0238">DNA-binding</keyword>
<keyword evidence="3" id="KW-0804">Transcription</keyword>
<evidence type="ECO:0000313" key="6">
    <source>
        <dbReference type="Proteomes" id="UP000005950"/>
    </source>
</evidence>
<evidence type="ECO:0000259" key="4">
    <source>
        <dbReference type="PROSITE" id="PS01124"/>
    </source>
</evidence>
<sequence>MKYNQKYRKDLETMEWIDRLNASLNYIEEHLTEEIRIEELARIACCSSYHYQRMFTYIAGLPLSEYLRRRRMSIAAVELQQSEIKVIDLALKYGYTSPTAFNRAFQSVHGLAPSAVRKPGCSVKTFPPISFRITVKGVEEMNYRIEKKEAFRIVGLSAPMKSNTEENFSVVPQLWGRAAEEGWIGKLAAMMNAQPMGILGVSACFENENWKYFISVASDLPAEAPLEEYIVPAFTWAIFSGEGVCPQAIQDLERRIVTEWLPTSGYEYDNGPDIEVYLEPDPSQARFEVWIPVVRAQSGNVQ</sequence>
<dbReference type="InterPro" id="IPR011256">
    <property type="entry name" value="Reg_factor_effector_dom_sf"/>
</dbReference>
<dbReference type="SUPFAM" id="SSF55136">
    <property type="entry name" value="Probable bacterial effector-binding domain"/>
    <property type="match status" value="1"/>
</dbReference>
<dbReference type="PROSITE" id="PS00041">
    <property type="entry name" value="HTH_ARAC_FAMILY_1"/>
    <property type="match status" value="1"/>
</dbReference>
<dbReference type="InterPro" id="IPR029442">
    <property type="entry name" value="GyrI-like"/>
</dbReference>
<dbReference type="Pfam" id="PF12833">
    <property type="entry name" value="HTH_18"/>
    <property type="match status" value="1"/>
</dbReference>
<dbReference type="eggNOG" id="COG2207">
    <property type="taxonomic scope" value="Bacteria"/>
</dbReference>
<dbReference type="InterPro" id="IPR018060">
    <property type="entry name" value="HTH_AraC"/>
</dbReference>
<comment type="caution">
    <text evidence="5">The sequence shown here is derived from an EMBL/GenBank/DDBJ whole genome shotgun (WGS) entry which is preliminary data.</text>
</comment>